<dbReference type="GO" id="GO:0046040">
    <property type="term" value="P:IMP metabolic process"/>
    <property type="evidence" value="ECO:0007669"/>
    <property type="project" value="TreeGrafter"/>
</dbReference>
<name>A0A7I8DE14_9BACL</name>
<dbReference type="InterPro" id="IPR042109">
    <property type="entry name" value="Adenylosuccinate_synth_dom1"/>
</dbReference>
<keyword evidence="7 8" id="KW-0342">GTP-binding</keyword>
<dbReference type="Proteomes" id="UP000593802">
    <property type="component" value="Chromosome"/>
</dbReference>
<accession>A0A7I8DE14</accession>
<dbReference type="RefSeq" id="WP_200757606.1">
    <property type="nucleotide sequence ID" value="NZ_AP023366.1"/>
</dbReference>
<sequence>MATLVVVGTQWGDEGKGKITDYLAEKAGVVARYQGGNNAGHTISIGGKQFKLHLIPSGIFYPDKICVIGNGMVVNPKALVEELTYLKNNGVSTDNLRISDRAHIVMPYHIRLDELEEESKGANKIGTTRKGIGPAYMDKAARMGIRMVDLLDAEEFSVKLKRNLQEKNRVFEKLYDAAGFDYEEVYKEYLGYADVLRPYVADTSVVLNESIDAGKDVLFEGAQASMLDIDQGTYPYVTSSNPVAGGVCIGSGVGPTKINKVIGVVKAYSSRVGDGPFPTELLDETGEYIREHGHEYGTTTGRPRRVGWFDALVVRHARRVSGLDGMAITRLDILTGLKELKVCTAYRYKGEVLAEFPTSLKVLAECEPVYETLPGWDEDISGVRSYQDLPRNTQAYIEKIVETTGVPLAIFSIGPNREQTVPMMDVYSA</sequence>
<evidence type="ECO:0000256" key="2">
    <source>
        <dbReference type="ARBA" id="ARBA00022598"/>
    </source>
</evidence>
<feature type="active site" evidence="9">
    <location>
        <position position="139"/>
    </location>
</feature>
<protein>
    <recommendedName>
        <fullName evidence="8 10">Adenylosuccinate synthetase</fullName>
        <shortName evidence="8">AMPSase</shortName>
        <shortName evidence="8">AdSS</shortName>
        <ecNumber evidence="8 10">6.3.4.4</ecNumber>
    </recommendedName>
    <alternativeName>
        <fullName evidence="8">IMP--aspartate ligase</fullName>
    </alternativeName>
</protein>
<evidence type="ECO:0000313" key="12">
    <source>
        <dbReference type="Proteomes" id="UP000593802"/>
    </source>
</evidence>
<dbReference type="NCBIfam" id="TIGR00184">
    <property type="entry name" value="purA"/>
    <property type="match status" value="1"/>
</dbReference>
<gene>
    <name evidence="8 11" type="primary">purA</name>
    <name evidence="11" type="ORF">skT53_25070</name>
</gene>
<dbReference type="NCBIfam" id="NF002223">
    <property type="entry name" value="PRK01117.1"/>
    <property type="match status" value="1"/>
</dbReference>
<dbReference type="GO" id="GO:0005737">
    <property type="term" value="C:cytoplasm"/>
    <property type="evidence" value="ECO:0007669"/>
    <property type="project" value="UniProtKB-SubCell"/>
</dbReference>
<feature type="binding site" description="in other chain" evidence="8">
    <location>
        <position position="238"/>
    </location>
    <ligand>
        <name>IMP</name>
        <dbReference type="ChEBI" id="CHEBI:58053"/>
        <note>ligand shared between dimeric partners</note>
    </ligand>
</feature>
<keyword evidence="8" id="KW-0963">Cytoplasm</keyword>
<keyword evidence="3 8" id="KW-0479">Metal-binding</keyword>
<comment type="similarity">
    <text evidence="8 10">Belongs to the adenylosuccinate synthetase family.</text>
</comment>
<dbReference type="AlphaFoldDB" id="A0A7I8DE14"/>
<dbReference type="PROSITE" id="PS01266">
    <property type="entry name" value="ADENYLOSUCCIN_SYN_1"/>
    <property type="match status" value="1"/>
</dbReference>
<dbReference type="PANTHER" id="PTHR11846">
    <property type="entry name" value="ADENYLOSUCCINATE SYNTHETASE"/>
    <property type="match status" value="1"/>
</dbReference>
<dbReference type="InterPro" id="IPR027417">
    <property type="entry name" value="P-loop_NTPase"/>
</dbReference>
<dbReference type="SUPFAM" id="SSF52540">
    <property type="entry name" value="P-loop containing nucleoside triphosphate hydrolases"/>
    <property type="match status" value="1"/>
</dbReference>
<keyword evidence="6 8" id="KW-0460">Magnesium</keyword>
<keyword evidence="5 8" id="KW-0658">Purine biosynthesis</keyword>
<dbReference type="FunFam" id="3.90.170.10:FF:000001">
    <property type="entry name" value="Adenylosuccinate synthetase"/>
    <property type="match status" value="1"/>
</dbReference>
<dbReference type="InterPro" id="IPR042110">
    <property type="entry name" value="Adenylosuccinate_synth_dom2"/>
</dbReference>
<dbReference type="KEGG" id="eff:skT53_25070"/>
<dbReference type="InterPro" id="IPR001114">
    <property type="entry name" value="Adenylosuccinate_synthetase"/>
</dbReference>
<dbReference type="GO" id="GO:0000287">
    <property type="term" value="F:magnesium ion binding"/>
    <property type="evidence" value="ECO:0007669"/>
    <property type="project" value="UniProtKB-UniRule"/>
</dbReference>
<feature type="binding site" description="in other chain" evidence="8">
    <location>
        <position position="128"/>
    </location>
    <ligand>
        <name>IMP</name>
        <dbReference type="ChEBI" id="CHEBI:58053"/>
        <note>ligand shared between dimeric partners</note>
    </ligand>
</feature>
<dbReference type="EMBL" id="AP023366">
    <property type="protein sequence ID" value="BCJ87522.1"/>
    <property type="molecule type" value="Genomic_DNA"/>
</dbReference>
<feature type="binding site" evidence="8">
    <location>
        <begin position="330"/>
        <end position="332"/>
    </location>
    <ligand>
        <name>GTP</name>
        <dbReference type="ChEBI" id="CHEBI:37565"/>
    </ligand>
</feature>
<comment type="pathway">
    <text evidence="8 10">Purine metabolism; AMP biosynthesis via de novo pathway; AMP from IMP: step 1/2.</text>
</comment>
<dbReference type="InterPro" id="IPR018220">
    <property type="entry name" value="Adenylosuccin_syn_GTP-bd"/>
</dbReference>
<proteinExistence type="inferred from homology"/>
<feature type="binding site" evidence="8">
    <location>
        <begin position="298"/>
        <end position="304"/>
    </location>
    <ligand>
        <name>substrate</name>
    </ligand>
</feature>
<dbReference type="GO" id="GO:0004019">
    <property type="term" value="F:adenylosuccinate synthase activity"/>
    <property type="evidence" value="ECO:0007669"/>
    <property type="project" value="UniProtKB-UniRule"/>
</dbReference>
<dbReference type="Gene3D" id="3.90.170.10">
    <property type="entry name" value="Adenylosuccinate Synthetase, subunit A, domain 3"/>
    <property type="match status" value="1"/>
</dbReference>
<evidence type="ECO:0000256" key="9">
    <source>
        <dbReference type="PROSITE-ProRule" id="PRU10134"/>
    </source>
</evidence>
<reference evidence="11 12" key="1">
    <citation type="submission" date="2020-08" db="EMBL/GenBank/DDBJ databases">
        <title>Complete Genome Sequence of Effusibacillus dendaii Strain skT53, Isolated from Farmland soil.</title>
        <authorList>
            <person name="Konishi T."/>
            <person name="Kawasaki H."/>
        </authorList>
    </citation>
    <scope>NUCLEOTIDE SEQUENCE [LARGE SCALE GENOMIC DNA]</scope>
    <source>
        <strain evidence="12">skT53</strain>
    </source>
</reference>
<comment type="cofactor">
    <cofactor evidence="8">
        <name>Mg(2+)</name>
        <dbReference type="ChEBI" id="CHEBI:18420"/>
    </cofactor>
    <text evidence="8">Binds 1 Mg(2+) ion per subunit.</text>
</comment>
<feature type="binding site" evidence="8">
    <location>
        <begin position="40"/>
        <end position="42"/>
    </location>
    <ligand>
        <name>GTP</name>
        <dbReference type="ChEBI" id="CHEBI:37565"/>
    </ligand>
</feature>
<dbReference type="GO" id="GO:0044208">
    <property type="term" value="P:'de novo' AMP biosynthetic process"/>
    <property type="evidence" value="ECO:0007669"/>
    <property type="project" value="UniProtKB-UniRule"/>
</dbReference>
<feature type="active site" description="Proton acceptor" evidence="8">
    <location>
        <position position="13"/>
    </location>
</feature>
<dbReference type="Gene3D" id="1.10.300.10">
    <property type="entry name" value="Adenylosuccinate Synthetase, subunit A, domain 2"/>
    <property type="match status" value="1"/>
</dbReference>
<dbReference type="FunFam" id="1.10.300.10:FF:000001">
    <property type="entry name" value="Adenylosuccinate synthetase"/>
    <property type="match status" value="1"/>
</dbReference>
<feature type="binding site" evidence="8">
    <location>
        <position position="304"/>
    </location>
    <ligand>
        <name>GTP</name>
        <dbReference type="ChEBI" id="CHEBI:37565"/>
    </ligand>
</feature>
<evidence type="ECO:0000256" key="1">
    <source>
        <dbReference type="ARBA" id="ARBA00011738"/>
    </source>
</evidence>
<dbReference type="CDD" id="cd03108">
    <property type="entry name" value="AdSS"/>
    <property type="match status" value="1"/>
</dbReference>
<feature type="binding site" evidence="8">
    <location>
        <position position="13"/>
    </location>
    <ligand>
        <name>Mg(2+)</name>
        <dbReference type="ChEBI" id="CHEBI:18420"/>
    </ligand>
</feature>
<evidence type="ECO:0000256" key="10">
    <source>
        <dbReference type="RuleBase" id="RU000520"/>
    </source>
</evidence>
<feature type="binding site" evidence="8">
    <location>
        <begin position="12"/>
        <end position="18"/>
    </location>
    <ligand>
        <name>GTP</name>
        <dbReference type="ChEBI" id="CHEBI:37565"/>
    </ligand>
</feature>
<evidence type="ECO:0000256" key="7">
    <source>
        <dbReference type="ARBA" id="ARBA00023134"/>
    </source>
</evidence>
<comment type="subcellular location">
    <subcellularLocation>
        <location evidence="8">Cytoplasm</location>
    </subcellularLocation>
</comment>
<feature type="active site" description="Proton donor" evidence="8">
    <location>
        <position position="41"/>
    </location>
</feature>
<dbReference type="SMART" id="SM00788">
    <property type="entry name" value="Adenylsucc_synt"/>
    <property type="match status" value="1"/>
</dbReference>
<evidence type="ECO:0000313" key="11">
    <source>
        <dbReference type="EMBL" id="BCJ87522.1"/>
    </source>
</evidence>
<dbReference type="Pfam" id="PF00709">
    <property type="entry name" value="Adenylsucc_synt"/>
    <property type="match status" value="1"/>
</dbReference>
<feature type="binding site" description="in other chain" evidence="8">
    <location>
        <begin position="38"/>
        <end position="41"/>
    </location>
    <ligand>
        <name>IMP</name>
        <dbReference type="ChEBI" id="CHEBI:58053"/>
        <note>ligand shared between dimeric partners</note>
    </ligand>
</feature>
<keyword evidence="12" id="KW-1185">Reference proteome</keyword>
<feature type="binding site" description="in other chain" evidence="8">
    <location>
        <begin position="13"/>
        <end position="16"/>
    </location>
    <ligand>
        <name>IMP</name>
        <dbReference type="ChEBI" id="CHEBI:58053"/>
        <note>ligand shared between dimeric partners</note>
    </ligand>
</feature>
<dbReference type="HAMAP" id="MF_00011">
    <property type="entry name" value="Adenylosucc_synth"/>
    <property type="match status" value="1"/>
</dbReference>
<feature type="binding site" evidence="8">
    <location>
        <position position="142"/>
    </location>
    <ligand>
        <name>IMP</name>
        <dbReference type="ChEBI" id="CHEBI:58053"/>
        <note>ligand shared between dimeric partners</note>
    </ligand>
</feature>
<dbReference type="EC" id="6.3.4.4" evidence="8 10"/>
<dbReference type="UniPathway" id="UPA00075">
    <property type="reaction ID" value="UER00335"/>
</dbReference>
<feature type="binding site" evidence="8">
    <location>
        <begin position="412"/>
        <end position="414"/>
    </location>
    <ligand>
        <name>GTP</name>
        <dbReference type="ChEBI" id="CHEBI:37565"/>
    </ligand>
</feature>
<dbReference type="InterPro" id="IPR033128">
    <property type="entry name" value="Adenylosuccin_syn_Lys_AS"/>
</dbReference>
<feature type="binding site" description="in other chain" evidence="8">
    <location>
        <position position="302"/>
    </location>
    <ligand>
        <name>IMP</name>
        <dbReference type="ChEBI" id="CHEBI:58053"/>
        <note>ligand shared between dimeric partners</note>
    </ligand>
</feature>
<dbReference type="Gene3D" id="3.40.440.10">
    <property type="entry name" value="Adenylosuccinate Synthetase, subunit A, domain 1"/>
    <property type="match status" value="1"/>
</dbReference>
<evidence type="ECO:0000256" key="6">
    <source>
        <dbReference type="ARBA" id="ARBA00022842"/>
    </source>
</evidence>
<evidence type="ECO:0000256" key="4">
    <source>
        <dbReference type="ARBA" id="ARBA00022741"/>
    </source>
</evidence>
<dbReference type="InterPro" id="IPR042111">
    <property type="entry name" value="Adenylosuccinate_synth_dom3"/>
</dbReference>
<organism evidence="11 12">
    <name type="scientific">Effusibacillus dendaii</name>
    <dbReference type="NCBI Taxonomy" id="2743772"/>
    <lineage>
        <taxon>Bacteria</taxon>
        <taxon>Bacillati</taxon>
        <taxon>Bacillota</taxon>
        <taxon>Bacilli</taxon>
        <taxon>Bacillales</taxon>
        <taxon>Alicyclobacillaceae</taxon>
        <taxon>Effusibacillus</taxon>
    </lineage>
</organism>
<dbReference type="PROSITE" id="PS00513">
    <property type="entry name" value="ADENYLOSUCCIN_SYN_2"/>
    <property type="match status" value="1"/>
</dbReference>
<feature type="binding site" evidence="8">
    <location>
        <position position="40"/>
    </location>
    <ligand>
        <name>Mg(2+)</name>
        <dbReference type="ChEBI" id="CHEBI:18420"/>
    </ligand>
</feature>
<comment type="catalytic activity">
    <reaction evidence="8 10">
        <text>IMP + L-aspartate + GTP = N(6)-(1,2-dicarboxyethyl)-AMP + GDP + phosphate + 2 H(+)</text>
        <dbReference type="Rhea" id="RHEA:15753"/>
        <dbReference type="ChEBI" id="CHEBI:15378"/>
        <dbReference type="ChEBI" id="CHEBI:29991"/>
        <dbReference type="ChEBI" id="CHEBI:37565"/>
        <dbReference type="ChEBI" id="CHEBI:43474"/>
        <dbReference type="ChEBI" id="CHEBI:57567"/>
        <dbReference type="ChEBI" id="CHEBI:58053"/>
        <dbReference type="ChEBI" id="CHEBI:58189"/>
        <dbReference type="EC" id="6.3.4.4"/>
    </reaction>
</comment>
<evidence type="ECO:0000256" key="5">
    <source>
        <dbReference type="ARBA" id="ARBA00022755"/>
    </source>
</evidence>
<keyword evidence="4 8" id="KW-0547">Nucleotide-binding</keyword>
<dbReference type="GO" id="GO:0005525">
    <property type="term" value="F:GTP binding"/>
    <property type="evidence" value="ECO:0007669"/>
    <property type="project" value="UniProtKB-UniRule"/>
</dbReference>
<comment type="subunit">
    <text evidence="1 8">Homodimer.</text>
</comment>
<evidence type="ECO:0000256" key="3">
    <source>
        <dbReference type="ARBA" id="ARBA00022723"/>
    </source>
</evidence>
<comment type="function">
    <text evidence="8">Plays an important role in the de novo pathway of purine nucleotide biosynthesis. Catalyzes the first committed step in the biosynthesis of AMP from IMP.</text>
</comment>
<evidence type="ECO:0000256" key="8">
    <source>
        <dbReference type="HAMAP-Rule" id="MF_00011"/>
    </source>
</evidence>
<dbReference type="PANTHER" id="PTHR11846:SF0">
    <property type="entry name" value="ADENYLOSUCCINATE SYNTHETASE"/>
    <property type="match status" value="1"/>
</dbReference>
<keyword evidence="2 8" id="KW-0436">Ligase</keyword>
<feature type="binding site" description="in other chain" evidence="8">
    <location>
        <position position="223"/>
    </location>
    <ligand>
        <name>IMP</name>
        <dbReference type="ChEBI" id="CHEBI:58053"/>
        <note>ligand shared between dimeric partners</note>
    </ligand>
</feature>